<dbReference type="PANTHER" id="PTHR43537:SF45">
    <property type="entry name" value="GNTR FAMILY REGULATORY PROTEIN"/>
    <property type="match status" value="1"/>
</dbReference>
<evidence type="ECO:0000256" key="3">
    <source>
        <dbReference type="ARBA" id="ARBA00023163"/>
    </source>
</evidence>
<dbReference type="SMART" id="SM00895">
    <property type="entry name" value="FCD"/>
    <property type="match status" value="1"/>
</dbReference>
<dbReference type="RefSeq" id="WP_131998268.1">
    <property type="nucleotide sequence ID" value="NZ_SMGK01000005.1"/>
</dbReference>
<dbReference type="InterPro" id="IPR008920">
    <property type="entry name" value="TF_FadR/GntR_C"/>
</dbReference>
<feature type="domain" description="HTH gntR-type" evidence="4">
    <location>
        <begin position="17"/>
        <end position="84"/>
    </location>
</feature>
<accession>A0A4V2PUS8</accession>
<comment type="caution">
    <text evidence="5">The sequence shown here is derived from an EMBL/GenBank/DDBJ whole genome shotgun (WGS) entry which is preliminary data.</text>
</comment>
<protein>
    <submittedName>
        <fullName evidence="5">DNA-binding GntR family transcriptional regulator</fullName>
    </submittedName>
</protein>
<dbReference type="OrthoDB" id="9781630at2"/>
<dbReference type="Proteomes" id="UP000295210">
    <property type="component" value="Unassembled WGS sequence"/>
</dbReference>
<keyword evidence="3" id="KW-0804">Transcription</keyword>
<sequence>MPKRNHQVPASQKLRPQNLADTVYEQLKSELFEFRLLPGDRFTEAEVADRTGASRTPVRQALYRLQREGFLDVNFRNGWEVRLLDFEQLDALYELRILLEQASVRRMAALGAKELDAVLSPLDHIWGIAPRSRSNDGMQVAAWDEDFHCGLVAASGNPEFVRVHLEVTEKIRIVRRLDFTEGARITATYKEHSAMLAALRQRKFATVAGQLSGHIEASREQARKITLLRLQNARQSLS</sequence>
<evidence type="ECO:0000256" key="1">
    <source>
        <dbReference type="ARBA" id="ARBA00023015"/>
    </source>
</evidence>
<dbReference type="PROSITE" id="PS50949">
    <property type="entry name" value="HTH_GNTR"/>
    <property type="match status" value="1"/>
</dbReference>
<evidence type="ECO:0000313" key="5">
    <source>
        <dbReference type="EMBL" id="TCK71651.1"/>
    </source>
</evidence>
<dbReference type="Pfam" id="PF00392">
    <property type="entry name" value="GntR"/>
    <property type="match status" value="1"/>
</dbReference>
<dbReference type="InterPro" id="IPR000524">
    <property type="entry name" value="Tscrpt_reg_HTH_GntR"/>
</dbReference>
<evidence type="ECO:0000256" key="2">
    <source>
        <dbReference type="ARBA" id="ARBA00023125"/>
    </source>
</evidence>
<dbReference type="Pfam" id="PF07729">
    <property type="entry name" value="FCD"/>
    <property type="match status" value="1"/>
</dbReference>
<dbReference type="InterPro" id="IPR036390">
    <property type="entry name" value="WH_DNA-bd_sf"/>
</dbReference>
<proteinExistence type="predicted"/>
<dbReference type="InterPro" id="IPR036388">
    <property type="entry name" value="WH-like_DNA-bd_sf"/>
</dbReference>
<dbReference type="AlphaFoldDB" id="A0A4V2PUS8"/>
<organism evidence="5 6">
    <name type="scientific">Acidipila rosea</name>
    <dbReference type="NCBI Taxonomy" id="768535"/>
    <lineage>
        <taxon>Bacteria</taxon>
        <taxon>Pseudomonadati</taxon>
        <taxon>Acidobacteriota</taxon>
        <taxon>Terriglobia</taxon>
        <taxon>Terriglobales</taxon>
        <taxon>Acidobacteriaceae</taxon>
        <taxon>Acidipila</taxon>
    </lineage>
</organism>
<keyword evidence="6" id="KW-1185">Reference proteome</keyword>
<dbReference type="Gene3D" id="1.10.10.10">
    <property type="entry name" value="Winged helix-like DNA-binding domain superfamily/Winged helix DNA-binding domain"/>
    <property type="match status" value="1"/>
</dbReference>
<reference evidence="5 6" key="1">
    <citation type="submission" date="2019-03" db="EMBL/GenBank/DDBJ databases">
        <title>Genomic Encyclopedia of Type Strains, Phase IV (KMG-IV): sequencing the most valuable type-strain genomes for metagenomic binning, comparative biology and taxonomic classification.</title>
        <authorList>
            <person name="Goeker M."/>
        </authorList>
    </citation>
    <scope>NUCLEOTIDE SEQUENCE [LARGE SCALE GENOMIC DNA]</scope>
    <source>
        <strain evidence="5 6">DSM 103428</strain>
    </source>
</reference>
<evidence type="ECO:0000259" key="4">
    <source>
        <dbReference type="PROSITE" id="PS50949"/>
    </source>
</evidence>
<dbReference type="GO" id="GO:0003700">
    <property type="term" value="F:DNA-binding transcription factor activity"/>
    <property type="evidence" value="ECO:0007669"/>
    <property type="project" value="InterPro"/>
</dbReference>
<keyword evidence="1" id="KW-0805">Transcription regulation</keyword>
<dbReference type="GO" id="GO:0003677">
    <property type="term" value="F:DNA binding"/>
    <property type="evidence" value="ECO:0007669"/>
    <property type="project" value="UniProtKB-KW"/>
</dbReference>
<dbReference type="SUPFAM" id="SSF48008">
    <property type="entry name" value="GntR ligand-binding domain-like"/>
    <property type="match status" value="1"/>
</dbReference>
<dbReference type="Gene3D" id="1.20.120.530">
    <property type="entry name" value="GntR ligand-binding domain-like"/>
    <property type="match status" value="1"/>
</dbReference>
<dbReference type="SMART" id="SM00345">
    <property type="entry name" value="HTH_GNTR"/>
    <property type="match status" value="1"/>
</dbReference>
<gene>
    <name evidence="5" type="ORF">C7378_2933</name>
</gene>
<dbReference type="SUPFAM" id="SSF46785">
    <property type="entry name" value="Winged helix' DNA-binding domain"/>
    <property type="match status" value="1"/>
</dbReference>
<dbReference type="InterPro" id="IPR011711">
    <property type="entry name" value="GntR_C"/>
</dbReference>
<keyword evidence="2 5" id="KW-0238">DNA-binding</keyword>
<name>A0A4V2PUS8_9BACT</name>
<evidence type="ECO:0000313" key="6">
    <source>
        <dbReference type="Proteomes" id="UP000295210"/>
    </source>
</evidence>
<dbReference type="PANTHER" id="PTHR43537">
    <property type="entry name" value="TRANSCRIPTIONAL REGULATOR, GNTR FAMILY"/>
    <property type="match status" value="1"/>
</dbReference>
<dbReference type="EMBL" id="SMGK01000005">
    <property type="protein sequence ID" value="TCK71651.1"/>
    <property type="molecule type" value="Genomic_DNA"/>
</dbReference>